<feature type="active site" description="Nucleophile" evidence="9">
    <location>
        <position position="10"/>
    </location>
</feature>
<dbReference type="CDD" id="cd02586">
    <property type="entry name" value="HAD_PHN"/>
    <property type="match status" value="1"/>
</dbReference>
<keyword evidence="3 9" id="KW-0378">Hydrolase</keyword>
<dbReference type="SUPFAM" id="SSF56784">
    <property type="entry name" value="HAD-like"/>
    <property type="match status" value="1"/>
</dbReference>
<dbReference type="HAMAP" id="MF_01375">
    <property type="entry name" value="PhnX"/>
    <property type="match status" value="1"/>
</dbReference>
<proteinExistence type="inferred from homology"/>
<dbReference type="PANTHER" id="PTHR43434">
    <property type="entry name" value="PHOSPHOGLYCOLATE PHOSPHATASE"/>
    <property type="match status" value="1"/>
</dbReference>
<dbReference type="EC" id="3.11.1.1" evidence="8 9"/>
<dbReference type="InterPro" id="IPR050155">
    <property type="entry name" value="HAD-like_hydrolase_sf"/>
</dbReference>
<dbReference type="InterPro" id="IPR023198">
    <property type="entry name" value="PGP-like_dom2"/>
</dbReference>
<comment type="cofactor">
    <cofactor evidence="9">
        <name>Mg(2+)</name>
        <dbReference type="ChEBI" id="CHEBI:18420"/>
    </cofactor>
    <text evidence="9">Binds 1 Mg(2+) ion per subunit.</text>
</comment>
<sequence length="269" mass="28447">MNKISAVILDWAGTTVDFGSFAPTEIFVEAFRQAFAVEITLQEARVPMGLGKWQHIEALGKLPAVDARWRAKFGRSMTAADIDAIYAAFMPLQIAKVVDFAAPIAGVIDTIAGFRAQGLKIGSCSGYPRAVMERLVPAAAALGYSPDCWVATDDLPPGGRPGPWMALHNVIALGIDDVAHCVKVDDAAPGIAEGIHAGMWSVGLALSGNAFGATWEAFQAMSAEEIAGRRERAAGELYAAGAHYVVDTLADLPDVIADINTRLAKGERP</sequence>
<dbReference type="FunFam" id="1.10.150.240:FF:000006">
    <property type="entry name" value="Phosphonoacetaldehyde hydrolase"/>
    <property type="match status" value="1"/>
</dbReference>
<feature type="binding site" evidence="9">
    <location>
        <position position="10"/>
    </location>
    <ligand>
        <name>Mg(2+)</name>
        <dbReference type="ChEBI" id="CHEBI:18420"/>
    </ligand>
</feature>
<dbReference type="NCBIfam" id="TIGR01509">
    <property type="entry name" value="HAD-SF-IA-v3"/>
    <property type="match status" value="1"/>
</dbReference>
<dbReference type="EMBL" id="ABLOKC030000006">
    <property type="protein sequence ID" value="EML1470786.1"/>
    <property type="molecule type" value="Genomic_DNA"/>
</dbReference>
<protein>
    <recommendedName>
        <fullName evidence="8 9">Phosphonoacetaldehyde hydrolase</fullName>
        <shortName evidence="9">Phosphonatase</shortName>
        <ecNumber evidence="8 9">3.11.1.1</ecNumber>
    </recommendedName>
    <alternativeName>
        <fullName evidence="9">Phosphonoacetaldehyde phosphonohydrolase</fullName>
    </alternativeName>
</protein>
<dbReference type="InterPro" id="IPR023214">
    <property type="entry name" value="HAD_sf"/>
</dbReference>
<organism evidence="11 12">
    <name type="scientific">Pluralibacter gergoviae</name>
    <name type="common">Enterobacter gergoviae</name>
    <dbReference type="NCBI Taxonomy" id="61647"/>
    <lineage>
        <taxon>Bacteria</taxon>
        <taxon>Pseudomonadati</taxon>
        <taxon>Pseudomonadota</taxon>
        <taxon>Gammaproteobacteria</taxon>
        <taxon>Enterobacterales</taxon>
        <taxon>Enterobacteriaceae</taxon>
        <taxon>Pluralibacter</taxon>
    </lineage>
</organism>
<evidence type="ECO:0000256" key="9">
    <source>
        <dbReference type="HAMAP-Rule" id="MF_01375"/>
    </source>
</evidence>
<comment type="similarity">
    <text evidence="9">Belongs to the HAD-like hydrolase superfamily. PhnX family.</text>
</comment>
<reference evidence="11 12" key="1">
    <citation type="submission" date="2015-05" db="EMBL/GenBank/DDBJ databases">
        <title>Genome sequences of Pluralibacter gergoviae.</title>
        <authorList>
            <person name="Greninger A.L."/>
            <person name="Miller S."/>
        </authorList>
    </citation>
    <scope>NUCLEOTIDE SEQUENCE [LARGE SCALE GENOMIC DNA]</scope>
    <source>
        <strain evidence="11 12">JS81F13</strain>
    </source>
</reference>
<evidence type="ECO:0000256" key="5">
    <source>
        <dbReference type="ARBA" id="ARBA00023270"/>
    </source>
</evidence>
<dbReference type="STRING" id="61647.LG71_04015"/>
<dbReference type="GO" id="GO:0008967">
    <property type="term" value="F:phosphoglycolate phosphatase activity"/>
    <property type="evidence" value="ECO:0007669"/>
    <property type="project" value="TreeGrafter"/>
</dbReference>
<name>A0A089PLQ3_PLUGE</name>
<dbReference type="InterPro" id="IPR006439">
    <property type="entry name" value="HAD-SF_hydro_IA"/>
</dbReference>
<dbReference type="SFLD" id="SFLDS00003">
    <property type="entry name" value="Haloacid_Dehalogenase"/>
    <property type="match status" value="1"/>
</dbReference>
<gene>
    <name evidence="9" type="primary">phnX</name>
    <name evidence="11" type="ORF">ABW06_16430</name>
    <name evidence="10" type="ORF">QEG54_001488</name>
</gene>
<dbReference type="AlphaFoldDB" id="A0A089PLQ3"/>
<dbReference type="KEGG" id="pge:LG71_04015"/>
<dbReference type="SFLD" id="SFLDF00038">
    <property type="entry name" value="phosphonoacetaldehyde_hydrolas"/>
    <property type="match status" value="1"/>
</dbReference>
<dbReference type="Gene3D" id="1.10.150.240">
    <property type="entry name" value="Putative phosphatase, domain 2"/>
    <property type="match status" value="1"/>
</dbReference>
<evidence type="ECO:0000256" key="7">
    <source>
        <dbReference type="ARBA" id="ARBA00056573"/>
    </source>
</evidence>
<reference evidence="10" key="2">
    <citation type="submission" date="2024-02" db="EMBL/GenBank/DDBJ databases">
        <authorList>
            <consortium name="Clinical and Environmental Microbiology Branch: Whole genome sequencing antimicrobial resistance pathogens in the healthcare setting"/>
        </authorList>
    </citation>
    <scope>NUCLEOTIDE SEQUENCE</scope>
    <source>
        <strain evidence="10">2021DK-00143</strain>
    </source>
</reference>
<evidence type="ECO:0000256" key="8">
    <source>
        <dbReference type="ARBA" id="ARBA00066472"/>
    </source>
</evidence>
<evidence type="ECO:0000313" key="12">
    <source>
        <dbReference type="Proteomes" id="UP000036196"/>
    </source>
</evidence>
<dbReference type="Pfam" id="PF00702">
    <property type="entry name" value="Hydrolase"/>
    <property type="match status" value="1"/>
</dbReference>
<evidence type="ECO:0000256" key="2">
    <source>
        <dbReference type="ARBA" id="ARBA00022723"/>
    </source>
</evidence>
<dbReference type="EMBL" id="LDZF01000018">
    <property type="protein sequence ID" value="KMK12410.1"/>
    <property type="molecule type" value="Genomic_DNA"/>
</dbReference>
<accession>A0A089PLQ3</accession>
<comment type="catalytic activity">
    <reaction evidence="6 9">
        <text>phosphonoacetaldehyde + H2O = acetaldehyde + phosphate + H(+)</text>
        <dbReference type="Rhea" id="RHEA:18905"/>
        <dbReference type="ChEBI" id="CHEBI:15343"/>
        <dbReference type="ChEBI" id="CHEBI:15377"/>
        <dbReference type="ChEBI" id="CHEBI:15378"/>
        <dbReference type="ChEBI" id="CHEBI:43474"/>
        <dbReference type="ChEBI" id="CHEBI:58383"/>
        <dbReference type="EC" id="3.11.1.1"/>
    </reaction>
</comment>
<evidence type="ECO:0000256" key="3">
    <source>
        <dbReference type="ARBA" id="ARBA00022801"/>
    </source>
</evidence>
<dbReference type="GO" id="GO:0006281">
    <property type="term" value="P:DNA repair"/>
    <property type="evidence" value="ECO:0007669"/>
    <property type="project" value="TreeGrafter"/>
</dbReference>
<dbReference type="GO" id="GO:0050194">
    <property type="term" value="F:phosphonoacetaldehyde hydrolase activity"/>
    <property type="evidence" value="ECO:0007669"/>
    <property type="project" value="UniProtKB-UniRule"/>
</dbReference>
<keyword evidence="4 9" id="KW-0460">Magnesium</keyword>
<dbReference type="InterPro" id="IPR036412">
    <property type="entry name" value="HAD-like_sf"/>
</dbReference>
<dbReference type="RefSeq" id="WP_043081380.1">
    <property type="nucleotide sequence ID" value="NZ_CACVCI010000001.1"/>
</dbReference>
<dbReference type="Proteomes" id="UP000036196">
    <property type="component" value="Unassembled WGS sequence"/>
</dbReference>
<keyword evidence="12" id="KW-1185">Reference proteome</keyword>
<evidence type="ECO:0000256" key="4">
    <source>
        <dbReference type="ARBA" id="ARBA00022842"/>
    </source>
</evidence>
<keyword evidence="2 9" id="KW-0479">Metal-binding</keyword>
<dbReference type="GO" id="GO:0005829">
    <property type="term" value="C:cytosol"/>
    <property type="evidence" value="ECO:0007669"/>
    <property type="project" value="TreeGrafter"/>
</dbReference>
<dbReference type="SFLD" id="SFLDG01129">
    <property type="entry name" value="C1.5:_HAD__Beta-PGM__Phosphata"/>
    <property type="match status" value="1"/>
</dbReference>
<dbReference type="PATRIC" id="fig|61647.15.peg.1497"/>
<dbReference type="Gene3D" id="3.40.50.1000">
    <property type="entry name" value="HAD superfamily/HAD-like"/>
    <property type="match status" value="1"/>
</dbReference>
<dbReference type="NCBIfam" id="TIGR01422">
    <property type="entry name" value="phosphonatase"/>
    <property type="match status" value="1"/>
</dbReference>
<feature type="binding site" evidence="9">
    <location>
        <position position="186"/>
    </location>
    <ligand>
        <name>Mg(2+)</name>
        <dbReference type="ChEBI" id="CHEBI:18420"/>
    </ligand>
</feature>
<evidence type="ECO:0000256" key="1">
    <source>
        <dbReference type="ARBA" id="ARBA00011738"/>
    </source>
</evidence>
<dbReference type="SFLD" id="SFLDG01135">
    <property type="entry name" value="C1.5.6:_HAD__Beta-PGM__Phospha"/>
    <property type="match status" value="1"/>
</dbReference>
<comment type="subunit">
    <text evidence="1 9">Homodimer.</text>
</comment>
<dbReference type="InterPro" id="IPR006323">
    <property type="entry name" value="Phosphonoacetald_hydro"/>
</dbReference>
<evidence type="ECO:0000313" key="10">
    <source>
        <dbReference type="EMBL" id="EML1470786.1"/>
    </source>
</evidence>
<dbReference type="eggNOG" id="COG0637">
    <property type="taxonomic scope" value="Bacteria"/>
</dbReference>
<feature type="active site" description="Schiff-base intermediate with substrate" evidence="9">
    <location>
        <position position="52"/>
    </location>
</feature>
<dbReference type="PANTHER" id="PTHR43434:SF19">
    <property type="entry name" value="PHOSPHONOACETALDEHYDE HYDROLASE"/>
    <property type="match status" value="1"/>
</dbReference>
<evidence type="ECO:0000313" key="11">
    <source>
        <dbReference type="EMBL" id="KMK12410.1"/>
    </source>
</evidence>
<dbReference type="GO" id="GO:0000287">
    <property type="term" value="F:magnesium ion binding"/>
    <property type="evidence" value="ECO:0007669"/>
    <property type="project" value="UniProtKB-UniRule"/>
</dbReference>
<keyword evidence="5 9" id="KW-0704">Schiff base</keyword>
<evidence type="ECO:0000256" key="6">
    <source>
        <dbReference type="ARBA" id="ARBA00052005"/>
    </source>
</evidence>
<dbReference type="GO" id="GO:0019700">
    <property type="term" value="P:organic phosphonate catabolic process"/>
    <property type="evidence" value="ECO:0007669"/>
    <property type="project" value="InterPro"/>
</dbReference>
<feature type="binding site" evidence="9">
    <location>
        <position position="12"/>
    </location>
    <ligand>
        <name>Mg(2+)</name>
        <dbReference type="ChEBI" id="CHEBI:18420"/>
    </ligand>
</feature>
<comment type="function">
    <text evidence="7 9">Involved in phosphonate degradation.</text>
</comment>
<comment type="caution">
    <text evidence="11">The sequence shown here is derived from an EMBL/GenBank/DDBJ whole genome shotgun (WGS) entry which is preliminary data.</text>
</comment>